<feature type="domain" description="Glyoxalase-like" evidence="1">
    <location>
        <begin position="8"/>
        <end position="133"/>
    </location>
</feature>
<evidence type="ECO:0000259" key="1">
    <source>
        <dbReference type="Pfam" id="PF18029"/>
    </source>
</evidence>
<dbReference type="RefSeq" id="WP_225235797.1">
    <property type="nucleotide sequence ID" value="NZ_JBAPLV010000045.1"/>
</dbReference>
<dbReference type="Proteomes" id="UP001373496">
    <property type="component" value="Unassembled WGS sequence"/>
</dbReference>
<dbReference type="PANTHER" id="PTHR35908:SF1">
    <property type="entry name" value="CONSERVED PROTEIN"/>
    <property type="match status" value="1"/>
</dbReference>
<proteinExistence type="predicted"/>
<dbReference type="SUPFAM" id="SSF54593">
    <property type="entry name" value="Glyoxalase/Bleomycin resistance protein/Dihydroxybiphenyl dioxygenase"/>
    <property type="match status" value="1"/>
</dbReference>
<dbReference type="Gene3D" id="3.10.180.10">
    <property type="entry name" value="2,3-Dihydroxybiphenyl 1,2-Dioxygenase, domain 1"/>
    <property type="match status" value="1"/>
</dbReference>
<name>A0ABU8ECF5_9ACTN</name>
<comment type="caution">
    <text evidence="2">The sequence shown here is derived from an EMBL/GenBank/DDBJ whole genome shotgun (WGS) entry which is preliminary data.</text>
</comment>
<evidence type="ECO:0000313" key="2">
    <source>
        <dbReference type="EMBL" id="MEI4281300.1"/>
    </source>
</evidence>
<accession>A0ABU8ECF5</accession>
<gene>
    <name evidence="2" type="ORF">UXQ13_22700</name>
</gene>
<dbReference type="PANTHER" id="PTHR35908">
    <property type="entry name" value="HYPOTHETICAL FUSION PROTEIN"/>
    <property type="match status" value="1"/>
</dbReference>
<sequence>MIVPTIRQVVLDGTDIRTLAEFYRQLLGYEYRPGDEPPAEGPDELEWLVLRSPGGAPQLAFQQVERLTPTTWPEDDVPMQLHLDCSVPDVLSLQQVLQTALGLGATLRLDRSEDPDEPLYVLVDPAGHPFCVFVEAPL</sequence>
<dbReference type="InterPro" id="IPR041581">
    <property type="entry name" value="Glyoxalase_6"/>
</dbReference>
<keyword evidence="3" id="KW-1185">Reference proteome</keyword>
<evidence type="ECO:0000313" key="3">
    <source>
        <dbReference type="Proteomes" id="UP001373496"/>
    </source>
</evidence>
<organism evidence="2 3">
    <name type="scientific">Klenkia terrae</name>
    <dbReference type="NCBI Taxonomy" id="1052259"/>
    <lineage>
        <taxon>Bacteria</taxon>
        <taxon>Bacillati</taxon>
        <taxon>Actinomycetota</taxon>
        <taxon>Actinomycetes</taxon>
        <taxon>Geodermatophilales</taxon>
        <taxon>Geodermatophilaceae</taxon>
        <taxon>Klenkia</taxon>
    </lineage>
</organism>
<reference evidence="2 3" key="1">
    <citation type="submission" date="2024-03" db="EMBL/GenBank/DDBJ databases">
        <title>Draft genome sequence of Klenkia terrae.</title>
        <authorList>
            <person name="Duangmal K."/>
            <person name="Chantavorakit T."/>
        </authorList>
    </citation>
    <scope>NUCLEOTIDE SEQUENCE [LARGE SCALE GENOMIC DNA]</scope>
    <source>
        <strain evidence="2 3">JCM 17786</strain>
    </source>
</reference>
<protein>
    <submittedName>
        <fullName evidence="2">VOC family protein</fullName>
    </submittedName>
</protein>
<dbReference type="InterPro" id="IPR029068">
    <property type="entry name" value="Glyas_Bleomycin-R_OHBP_Dase"/>
</dbReference>
<dbReference type="EMBL" id="JBAPLV010000045">
    <property type="protein sequence ID" value="MEI4281300.1"/>
    <property type="molecule type" value="Genomic_DNA"/>
</dbReference>
<dbReference type="Pfam" id="PF18029">
    <property type="entry name" value="Glyoxalase_6"/>
    <property type="match status" value="1"/>
</dbReference>